<evidence type="ECO:0000313" key="1">
    <source>
        <dbReference type="EMBL" id="MEQ2223892.1"/>
    </source>
</evidence>
<gene>
    <name evidence="1" type="ORF">ILYODFUR_001785</name>
</gene>
<sequence>MCTCKCIFKGKNACQWKRCQRPGTMLRAHQYPFERYLTSPSTTDKEVVTNSTAANVFQHTYKIFISTSLQQPSSICDTKTHCGEQRCRLFTMVFSFFKVGK</sequence>
<reference evidence="1 2" key="1">
    <citation type="submission" date="2021-06" db="EMBL/GenBank/DDBJ databases">
        <authorList>
            <person name="Palmer J.M."/>
        </authorList>
    </citation>
    <scope>NUCLEOTIDE SEQUENCE [LARGE SCALE GENOMIC DNA]</scope>
    <source>
        <strain evidence="2">if_2019</strain>
        <tissue evidence="1">Muscle</tissue>
    </source>
</reference>
<dbReference type="Proteomes" id="UP001482620">
    <property type="component" value="Unassembled WGS sequence"/>
</dbReference>
<evidence type="ECO:0000313" key="2">
    <source>
        <dbReference type="Proteomes" id="UP001482620"/>
    </source>
</evidence>
<keyword evidence="2" id="KW-1185">Reference proteome</keyword>
<dbReference type="EMBL" id="JAHRIQ010011665">
    <property type="protein sequence ID" value="MEQ2223892.1"/>
    <property type="molecule type" value="Genomic_DNA"/>
</dbReference>
<protein>
    <submittedName>
        <fullName evidence="1">Uncharacterized protein</fullName>
    </submittedName>
</protein>
<organism evidence="1 2">
    <name type="scientific">Ilyodon furcidens</name>
    <name type="common">goldbreast splitfin</name>
    <dbReference type="NCBI Taxonomy" id="33524"/>
    <lineage>
        <taxon>Eukaryota</taxon>
        <taxon>Metazoa</taxon>
        <taxon>Chordata</taxon>
        <taxon>Craniata</taxon>
        <taxon>Vertebrata</taxon>
        <taxon>Euteleostomi</taxon>
        <taxon>Actinopterygii</taxon>
        <taxon>Neopterygii</taxon>
        <taxon>Teleostei</taxon>
        <taxon>Neoteleostei</taxon>
        <taxon>Acanthomorphata</taxon>
        <taxon>Ovalentaria</taxon>
        <taxon>Atherinomorphae</taxon>
        <taxon>Cyprinodontiformes</taxon>
        <taxon>Goodeidae</taxon>
        <taxon>Ilyodon</taxon>
    </lineage>
</organism>
<accession>A0ABV0STI0</accession>
<proteinExistence type="predicted"/>
<comment type="caution">
    <text evidence="1">The sequence shown here is derived from an EMBL/GenBank/DDBJ whole genome shotgun (WGS) entry which is preliminary data.</text>
</comment>
<name>A0ABV0STI0_9TELE</name>